<organism evidence="1 2">
    <name type="scientific">Nephila pilipes</name>
    <name type="common">Giant wood spider</name>
    <name type="synonym">Nephila maculata</name>
    <dbReference type="NCBI Taxonomy" id="299642"/>
    <lineage>
        <taxon>Eukaryota</taxon>
        <taxon>Metazoa</taxon>
        <taxon>Ecdysozoa</taxon>
        <taxon>Arthropoda</taxon>
        <taxon>Chelicerata</taxon>
        <taxon>Arachnida</taxon>
        <taxon>Araneae</taxon>
        <taxon>Araneomorphae</taxon>
        <taxon>Entelegynae</taxon>
        <taxon>Araneoidea</taxon>
        <taxon>Nephilidae</taxon>
        <taxon>Nephila</taxon>
    </lineage>
</organism>
<protein>
    <submittedName>
        <fullName evidence="1">Uncharacterized protein</fullName>
    </submittedName>
</protein>
<evidence type="ECO:0000313" key="2">
    <source>
        <dbReference type="Proteomes" id="UP000887013"/>
    </source>
</evidence>
<name>A0A8X6KNT3_NEPPI</name>
<reference evidence="1" key="1">
    <citation type="submission" date="2020-08" db="EMBL/GenBank/DDBJ databases">
        <title>Multicomponent nature underlies the extraordinary mechanical properties of spider dragline silk.</title>
        <authorList>
            <person name="Kono N."/>
            <person name="Nakamura H."/>
            <person name="Mori M."/>
            <person name="Yoshida Y."/>
            <person name="Ohtoshi R."/>
            <person name="Malay A.D."/>
            <person name="Moran D.A.P."/>
            <person name="Tomita M."/>
            <person name="Numata K."/>
            <person name="Arakawa K."/>
        </authorList>
    </citation>
    <scope>NUCLEOTIDE SEQUENCE</scope>
</reference>
<dbReference type="Proteomes" id="UP000887013">
    <property type="component" value="Unassembled WGS sequence"/>
</dbReference>
<accession>A0A8X6KNT3</accession>
<proteinExistence type="predicted"/>
<gene>
    <name evidence="1" type="ORF">NPIL_619231</name>
</gene>
<keyword evidence="2" id="KW-1185">Reference proteome</keyword>
<dbReference type="AlphaFoldDB" id="A0A8X6KNT3"/>
<sequence>MSPSAVNLSQWFPTTTGLCWTLESVIHHSQHSLSDYFCNITLADHFGRTKTHCGRTETHCGRTKTQYGRTKIHFLLHYTGHANSIFLNAANS</sequence>
<comment type="caution">
    <text evidence="1">The sequence shown here is derived from an EMBL/GenBank/DDBJ whole genome shotgun (WGS) entry which is preliminary data.</text>
</comment>
<evidence type="ECO:0000313" key="1">
    <source>
        <dbReference type="EMBL" id="GFS62759.1"/>
    </source>
</evidence>
<dbReference type="EMBL" id="BMAW01047803">
    <property type="protein sequence ID" value="GFS62759.1"/>
    <property type="molecule type" value="Genomic_DNA"/>
</dbReference>